<accession>A0A2P6S2H6</accession>
<comment type="caution">
    <text evidence="2">The sequence shown here is derived from an EMBL/GenBank/DDBJ whole genome shotgun (WGS) entry which is preliminary data.</text>
</comment>
<evidence type="ECO:0000256" key="1">
    <source>
        <dbReference type="SAM" id="Phobius"/>
    </source>
</evidence>
<feature type="transmembrane region" description="Helical" evidence="1">
    <location>
        <begin position="44"/>
        <end position="66"/>
    </location>
</feature>
<keyword evidence="1" id="KW-1133">Transmembrane helix</keyword>
<dbReference type="Proteomes" id="UP000238479">
    <property type="component" value="Chromosome 2"/>
</dbReference>
<evidence type="ECO:0000313" key="3">
    <source>
        <dbReference type="Proteomes" id="UP000238479"/>
    </source>
</evidence>
<dbReference type="EMBL" id="PDCK01000040">
    <property type="protein sequence ID" value="PRQ52894.1"/>
    <property type="molecule type" value="Genomic_DNA"/>
</dbReference>
<organism evidence="2 3">
    <name type="scientific">Rosa chinensis</name>
    <name type="common">China rose</name>
    <dbReference type="NCBI Taxonomy" id="74649"/>
    <lineage>
        <taxon>Eukaryota</taxon>
        <taxon>Viridiplantae</taxon>
        <taxon>Streptophyta</taxon>
        <taxon>Embryophyta</taxon>
        <taxon>Tracheophyta</taxon>
        <taxon>Spermatophyta</taxon>
        <taxon>Magnoliopsida</taxon>
        <taxon>eudicotyledons</taxon>
        <taxon>Gunneridae</taxon>
        <taxon>Pentapetalae</taxon>
        <taxon>rosids</taxon>
        <taxon>fabids</taxon>
        <taxon>Rosales</taxon>
        <taxon>Rosaceae</taxon>
        <taxon>Rosoideae</taxon>
        <taxon>Rosoideae incertae sedis</taxon>
        <taxon>Rosa</taxon>
    </lineage>
</organism>
<evidence type="ECO:0000313" key="2">
    <source>
        <dbReference type="EMBL" id="PRQ52894.1"/>
    </source>
</evidence>
<sequence>METLRSKIKVGDNCSWVSHLSLLSCPNIRPYSNQASSDFDRMEFLLPAIYTWLLCFCFCIEIVLSFNPLVVKESVSLLLCFVPC</sequence>
<keyword evidence="1" id="KW-0812">Transmembrane</keyword>
<dbReference type="Gramene" id="PRQ52894">
    <property type="protein sequence ID" value="PRQ52894"/>
    <property type="gene ID" value="RchiOBHm_Chr2g0160491"/>
</dbReference>
<gene>
    <name evidence="2" type="ORF">RchiOBHm_Chr2g0160491</name>
</gene>
<dbReference type="AlphaFoldDB" id="A0A2P6S2H6"/>
<protein>
    <submittedName>
        <fullName evidence="2">Uncharacterized protein</fullName>
    </submittedName>
</protein>
<keyword evidence="3" id="KW-1185">Reference proteome</keyword>
<dbReference type="PROSITE" id="PS51257">
    <property type="entry name" value="PROKAR_LIPOPROTEIN"/>
    <property type="match status" value="1"/>
</dbReference>
<keyword evidence="1" id="KW-0472">Membrane</keyword>
<reference evidence="2 3" key="1">
    <citation type="journal article" date="2018" name="Nat. Genet.">
        <title>The Rosa genome provides new insights in the design of modern roses.</title>
        <authorList>
            <person name="Bendahmane M."/>
        </authorList>
    </citation>
    <scope>NUCLEOTIDE SEQUENCE [LARGE SCALE GENOMIC DNA]</scope>
    <source>
        <strain evidence="3">cv. Old Blush</strain>
    </source>
</reference>
<name>A0A2P6S2H6_ROSCH</name>
<proteinExistence type="predicted"/>